<comment type="catalytic activity">
    <reaction evidence="9">
        <text>(1S,2R)-1-C-(indol-3-yl)glycerol 3-phosphate + L-serine = D-glyceraldehyde 3-phosphate + L-tryptophan + H2O</text>
        <dbReference type="Rhea" id="RHEA:10532"/>
        <dbReference type="ChEBI" id="CHEBI:15377"/>
        <dbReference type="ChEBI" id="CHEBI:33384"/>
        <dbReference type="ChEBI" id="CHEBI:57912"/>
        <dbReference type="ChEBI" id="CHEBI:58866"/>
        <dbReference type="ChEBI" id="CHEBI:59776"/>
        <dbReference type="EC" id="4.2.1.20"/>
    </reaction>
</comment>
<dbReference type="AlphaFoldDB" id="A0A6J6FAJ2"/>
<dbReference type="HAMAP" id="MF_00131">
    <property type="entry name" value="Trp_synth_alpha"/>
    <property type="match status" value="1"/>
</dbReference>
<evidence type="ECO:0000313" key="10">
    <source>
        <dbReference type="EMBL" id="CAB4585610.1"/>
    </source>
</evidence>
<dbReference type="PANTHER" id="PTHR43406:SF1">
    <property type="entry name" value="TRYPTOPHAN SYNTHASE ALPHA CHAIN, CHLOROPLASTIC"/>
    <property type="match status" value="1"/>
</dbReference>
<dbReference type="Pfam" id="PF00290">
    <property type="entry name" value="Trp_syntA"/>
    <property type="match status" value="1"/>
</dbReference>
<dbReference type="PANTHER" id="PTHR43406">
    <property type="entry name" value="TRYPTOPHAN SYNTHASE, ALPHA CHAIN"/>
    <property type="match status" value="1"/>
</dbReference>
<evidence type="ECO:0000256" key="5">
    <source>
        <dbReference type="ARBA" id="ARBA00022605"/>
    </source>
</evidence>
<dbReference type="InterPro" id="IPR002028">
    <property type="entry name" value="Trp_synthase_suA"/>
</dbReference>
<evidence type="ECO:0000256" key="4">
    <source>
        <dbReference type="ARBA" id="ARBA00012043"/>
    </source>
</evidence>
<keyword evidence="8" id="KW-0456">Lyase</keyword>
<dbReference type="InterPro" id="IPR018204">
    <property type="entry name" value="Trp_synthase_alpha_AS"/>
</dbReference>
<evidence type="ECO:0000256" key="6">
    <source>
        <dbReference type="ARBA" id="ARBA00022822"/>
    </source>
</evidence>
<dbReference type="FunFam" id="3.20.20.70:FF:000037">
    <property type="entry name" value="Tryptophan synthase alpha chain"/>
    <property type="match status" value="1"/>
</dbReference>
<evidence type="ECO:0000256" key="3">
    <source>
        <dbReference type="ARBA" id="ARBA00011270"/>
    </source>
</evidence>
<dbReference type="GO" id="GO:0005829">
    <property type="term" value="C:cytosol"/>
    <property type="evidence" value="ECO:0007669"/>
    <property type="project" value="TreeGrafter"/>
</dbReference>
<keyword evidence="7" id="KW-0057">Aromatic amino acid biosynthesis</keyword>
<dbReference type="PROSITE" id="PS00167">
    <property type="entry name" value="TRP_SYNTHASE_ALPHA"/>
    <property type="match status" value="1"/>
</dbReference>
<reference evidence="10" key="1">
    <citation type="submission" date="2020-05" db="EMBL/GenBank/DDBJ databases">
        <authorList>
            <person name="Chiriac C."/>
            <person name="Salcher M."/>
            <person name="Ghai R."/>
            <person name="Kavagutti S V."/>
        </authorList>
    </citation>
    <scope>NUCLEOTIDE SEQUENCE</scope>
</reference>
<organism evidence="10">
    <name type="scientific">freshwater metagenome</name>
    <dbReference type="NCBI Taxonomy" id="449393"/>
    <lineage>
        <taxon>unclassified sequences</taxon>
        <taxon>metagenomes</taxon>
        <taxon>ecological metagenomes</taxon>
    </lineage>
</organism>
<dbReference type="EMBL" id="CAEZVX010000015">
    <property type="protein sequence ID" value="CAB4637235.1"/>
    <property type="molecule type" value="Genomic_DNA"/>
</dbReference>
<dbReference type="InterPro" id="IPR011060">
    <property type="entry name" value="RibuloseP-bd_barrel"/>
</dbReference>
<evidence type="ECO:0000313" key="11">
    <source>
        <dbReference type="EMBL" id="CAB4637235.1"/>
    </source>
</evidence>
<dbReference type="NCBIfam" id="TIGR00262">
    <property type="entry name" value="trpA"/>
    <property type="match status" value="1"/>
</dbReference>
<dbReference type="Gene3D" id="3.20.20.70">
    <property type="entry name" value="Aldolase class I"/>
    <property type="match status" value="1"/>
</dbReference>
<evidence type="ECO:0000256" key="8">
    <source>
        <dbReference type="ARBA" id="ARBA00023239"/>
    </source>
</evidence>
<accession>A0A6J6FAJ2</accession>
<keyword evidence="5" id="KW-0028">Amino-acid biosynthesis</keyword>
<dbReference type="SUPFAM" id="SSF51366">
    <property type="entry name" value="Ribulose-phoshate binding barrel"/>
    <property type="match status" value="1"/>
</dbReference>
<dbReference type="CDD" id="cd04724">
    <property type="entry name" value="Tryptophan_synthase_alpha"/>
    <property type="match status" value="1"/>
</dbReference>
<evidence type="ECO:0000256" key="7">
    <source>
        <dbReference type="ARBA" id="ARBA00023141"/>
    </source>
</evidence>
<dbReference type="UniPathway" id="UPA00035">
    <property type="reaction ID" value="UER00044"/>
</dbReference>
<name>A0A6J6FAJ2_9ZZZZ</name>
<evidence type="ECO:0000256" key="1">
    <source>
        <dbReference type="ARBA" id="ARBA00003365"/>
    </source>
</evidence>
<proteinExistence type="inferred from homology"/>
<gene>
    <name evidence="10" type="ORF">UFOPK1755_00796</name>
    <name evidence="11" type="ORF">UFOPK2155_00257</name>
</gene>
<keyword evidence="6" id="KW-0822">Tryptophan biosynthesis</keyword>
<comment type="pathway">
    <text evidence="2">Amino-acid biosynthesis; L-tryptophan biosynthesis; L-tryptophan from chorismate: step 5/5.</text>
</comment>
<sequence>MSLDTPLDRVMAKAKSENRAALIAYIPAGFPSHEGCKKVIAAFAEGGVDAIEIGFPYSDPVMDGPTIQAAAVQSLSQGTGAKEVFESLQCAHDHGVAAVVMTYWNPIERYGVDKFAQAIADHGGSGVITPDLTVEESQGWIAATDASKINRIYVVAPSTSDSRLPVVTSKCGGFVYAASLMGVTGTRTSVSSSAADLVSRVRKTTDTPISVGLGVSTREQARSVAGYADGVIVGSAFINALLEAPDEASGLRAVKELAEELALGVREGR</sequence>
<protein>
    <recommendedName>
        <fullName evidence="4">tryptophan synthase</fullName>
        <ecNumber evidence="4">4.2.1.20</ecNumber>
    </recommendedName>
</protein>
<comment type="subunit">
    <text evidence="3">Tetramer of two alpha and two beta chains.</text>
</comment>
<dbReference type="GO" id="GO:0004834">
    <property type="term" value="F:tryptophan synthase activity"/>
    <property type="evidence" value="ECO:0007669"/>
    <property type="project" value="UniProtKB-EC"/>
</dbReference>
<dbReference type="EMBL" id="CAEZTX010000085">
    <property type="protein sequence ID" value="CAB4585610.1"/>
    <property type="molecule type" value="Genomic_DNA"/>
</dbReference>
<dbReference type="EC" id="4.2.1.20" evidence="4"/>
<dbReference type="InterPro" id="IPR013785">
    <property type="entry name" value="Aldolase_TIM"/>
</dbReference>
<evidence type="ECO:0000256" key="2">
    <source>
        <dbReference type="ARBA" id="ARBA00004733"/>
    </source>
</evidence>
<comment type="function">
    <text evidence="1">The alpha subunit is responsible for the aldol cleavage of indoleglycerol phosphate to indole and glyceraldehyde 3-phosphate.</text>
</comment>
<evidence type="ECO:0000256" key="9">
    <source>
        <dbReference type="ARBA" id="ARBA00049047"/>
    </source>
</evidence>